<dbReference type="GO" id="GO:0046872">
    <property type="term" value="F:metal ion binding"/>
    <property type="evidence" value="ECO:0007669"/>
    <property type="project" value="InterPro"/>
</dbReference>
<feature type="domain" description="Mycothiol-dependent maleylpyruvate isomerase metal-binding" evidence="1">
    <location>
        <begin position="11"/>
        <end position="106"/>
    </location>
</feature>
<comment type="caution">
    <text evidence="2">The sequence shown here is derived from an EMBL/GenBank/DDBJ whole genome shotgun (WGS) entry which is preliminary data.</text>
</comment>
<dbReference type="AlphaFoldDB" id="A0A4R7SSN2"/>
<dbReference type="RefSeq" id="WP_133984899.1">
    <property type="nucleotide sequence ID" value="NZ_SOCE01000003.1"/>
</dbReference>
<sequence length="204" mass="22482">METGQIWRYVDAERAALADLLEGLSEAEWGAPSACPGWTVRDVAAHVISSPQARVLPVLAGMIRARGNFNRFVFEETRRLGARYTGEEIVAQYRRFAGSRRRPLGTTVVDPLLDVLIHTQDIVRPLGRTHEMPAEAAAVAADRIWAKSFPFKARKRLTGSRLVATDVDWSVGDGTEIRGPIAELLLLLSGREPVRPWTDGAARG</sequence>
<protein>
    <submittedName>
        <fullName evidence="2">Uncharacterized protein (TIGR03083 family)</fullName>
    </submittedName>
</protein>
<name>A0A4R7SSN2_9ACTN</name>
<reference evidence="2 3" key="1">
    <citation type="submission" date="2019-03" db="EMBL/GenBank/DDBJ databases">
        <title>Genomic Encyclopedia of Type Strains, Phase III (KMG-III): the genomes of soil and plant-associated and newly described type strains.</title>
        <authorList>
            <person name="Whitman W."/>
        </authorList>
    </citation>
    <scope>NUCLEOTIDE SEQUENCE [LARGE SCALE GENOMIC DNA]</scope>
    <source>
        <strain evidence="2 3">VKM Ac-2575</strain>
    </source>
</reference>
<gene>
    <name evidence="2" type="ORF">EV138_7151</name>
</gene>
<dbReference type="EMBL" id="SOCE01000003">
    <property type="protein sequence ID" value="TDU82262.1"/>
    <property type="molecule type" value="Genomic_DNA"/>
</dbReference>
<dbReference type="Gene3D" id="1.20.120.450">
    <property type="entry name" value="dinb family like domain"/>
    <property type="match status" value="1"/>
</dbReference>
<evidence type="ECO:0000313" key="3">
    <source>
        <dbReference type="Proteomes" id="UP000295151"/>
    </source>
</evidence>
<organism evidence="2 3">
    <name type="scientific">Kribbella voronezhensis</name>
    <dbReference type="NCBI Taxonomy" id="2512212"/>
    <lineage>
        <taxon>Bacteria</taxon>
        <taxon>Bacillati</taxon>
        <taxon>Actinomycetota</taxon>
        <taxon>Actinomycetes</taxon>
        <taxon>Propionibacteriales</taxon>
        <taxon>Kribbellaceae</taxon>
        <taxon>Kribbella</taxon>
    </lineage>
</organism>
<proteinExistence type="predicted"/>
<dbReference type="OrthoDB" id="5178565at2"/>
<accession>A0A4R7SSN2</accession>
<dbReference type="InterPro" id="IPR017517">
    <property type="entry name" value="Maleyloyr_isom"/>
</dbReference>
<dbReference type="NCBIfam" id="TIGR03083">
    <property type="entry name" value="maleylpyruvate isomerase family mycothiol-dependent enzyme"/>
    <property type="match status" value="1"/>
</dbReference>
<dbReference type="Pfam" id="PF11716">
    <property type="entry name" value="MDMPI_N"/>
    <property type="match status" value="1"/>
</dbReference>
<dbReference type="Proteomes" id="UP000295151">
    <property type="component" value="Unassembled WGS sequence"/>
</dbReference>
<evidence type="ECO:0000313" key="2">
    <source>
        <dbReference type="EMBL" id="TDU82262.1"/>
    </source>
</evidence>
<dbReference type="SUPFAM" id="SSF109854">
    <property type="entry name" value="DinB/YfiT-like putative metalloenzymes"/>
    <property type="match status" value="1"/>
</dbReference>
<dbReference type="InterPro" id="IPR024344">
    <property type="entry name" value="MDMPI_metal-binding"/>
</dbReference>
<evidence type="ECO:0000259" key="1">
    <source>
        <dbReference type="Pfam" id="PF11716"/>
    </source>
</evidence>
<keyword evidence="3" id="KW-1185">Reference proteome</keyword>
<dbReference type="InterPro" id="IPR034660">
    <property type="entry name" value="DinB/YfiT-like"/>
</dbReference>